<evidence type="ECO:0000259" key="1">
    <source>
        <dbReference type="PROSITE" id="PS51154"/>
    </source>
</evidence>
<dbReference type="EMBL" id="KZ819607">
    <property type="protein sequence ID" value="PWN31655.1"/>
    <property type="molecule type" value="Genomic_DNA"/>
</dbReference>
<gene>
    <name evidence="2" type="ORF">FA14DRAFT_127862</name>
</gene>
<dbReference type="NCBIfam" id="NF001664">
    <property type="entry name" value="PRK00431.1-6"/>
    <property type="match status" value="1"/>
</dbReference>
<proteinExistence type="predicted"/>
<dbReference type="CDD" id="cd02908">
    <property type="entry name" value="Macro_OAADPr_deacetylase"/>
    <property type="match status" value="1"/>
</dbReference>
<feature type="domain" description="Macro" evidence="1">
    <location>
        <begin position="23"/>
        <end position="205"/>
    </location>
</feature>
<dbReference type="Gene3D" id="3.40.220.10">
    <property type="entry name" value="Leucine Aminopeptidase, subunit E, domain 1"/>
    <property type="match status" value="1"/>
</dbReference>
<dbReference type="STRING" id="1280837.A0A316V863"/>
<accession>A0A316V863</accession>
<keyword evidence="3" id="KW-1185">Reference proteome</keyword>
<dbReference type="InterPro" id="IPR043472">
    <property type="entry name" value="Macro_dom-like"/>
</dbReference>
<reference evidence="2 3" key="1">
    <citation type="journal article" date="2018" name="Mol. Biol. Evol.">
        <title>Broad Genomic Sampling Reveals a Smut Pathogenic Ancestry of the Fungal Clade Ustilaginomycotina.</title>
        <authorList>
            <person name="Kijpornyongpan T."/>
            <person name="Mondo S.J."/>
            <person name="Barry K."/>
            <person name="Sandor L."/>
            <person name="Lee J."/>
            <person name="Lipzen A."/>
            <person name="Pangilinan J."/>
            <person name="LaButti K."/>
            <person name="Hainaut M."/>
            <person name="Henrissat B."/>
            <person name="Grigoriev I.V."/>
            <person name="Spatafora J.W."/>
            <person name="Aime M.C."/>
        </authorList>
    </citation>
    <scope>NUCLEOTIDE SEQUENCE [LARGE SCALE GENOMIC DNA]</scope>
    <source>
        <strain evidence="2 3">MCA 3882</strain>
    </source>
</reference>
<dbReference type="PANTHER" id="PTHR11106">
    <property type="entry name" value="GANGLIOSIDE INDUCED DIFFERENTIATION ASSOCIATED PROTEIN 2-RELATED"/>
    <property type="match status" value="1"/>
</dbReference>
<dbReference type="SMART" id="SM00506">
    <property type="entry name" value="A1pp"/>
    <property type="match status" value="1"/>
</dbReference>
<dbReference type="PANTHER" id="PTHR11106:SF27">
    <property type="entry name" value="MACRO DOMAIN-CONTAINING PROTEIN"/>
    <property type="match status" value="1"/>
</dbReference>
<dbReference type="SUPFAM" id="SSF52949">
    <property type="entry name" value="Macro domain-like"/>
    <property type="match status" value="1"/>
</dbReference>
<dbReference type="OrthoDB" id="6077599at2759"/>
<dbReference type="GeneID" id="37018603"/>
<dbReference type="InParanoid" id="A0A316V863"/>
<dbReference type="RefSeq" id="XP_025351957.1">
    <property type="nucleotide sequence ID" value="XM_025496822.1"/>
</dbReference>
<name>A0A316V863_9BASI</name>
<dbReference type="Pfam" id="PF01661">
    <property type="entry name" value="Macro"/>
    <property type="match status" value="1"/>
</dbReference>
<dbReference type="AlphaFoldDB" id="A0A316V863"/>
<organism evidence="2 3">
    <name type="scientific">Meira miltonrushii</name>
    <dbReference type="NCBI Taxonomy" id="1280837"/>
    <lineage>
        <taxon>Eukaryota</taxon>
        <taxon>Fungi</taxon>
        <taxon>Dikarya</taxon>
        <taxon>Basidiomycota</taxon>
        <taxon>Ustilaginomycotina</taxon>
        <taxon>Exobasidiomycetes</taxon>
        <taxon>Exobasidiales</taxon>
        <taxon>Brachybasidiaceae</taxon>
        <taxon>Meira</taxon>
    </lineage>
</organism>
<dbReference type="PROSITE" id="PS51154">
    <property type="entry name" value="MACRO"/>
    <property type="match status" value="1"/>
</dbReference>
<dbReference type="InterPro" id="IPR002589">
    <property type="entry name" value="Macro_dom"/>
</dbReference>
<dbReference type="Proteomes" id="UP000245771">
    <property type="component" value="Unassembled WGS sequence"/>
</dbReference>
<protein>
    <submittedName>
        <fullName evidence="2">A1pp-domain-containing protein</fullName>
    </submittedName>
</protein>
<evidence type="ECO:0000313" key="2">
    <source>
        <dbReference type="EMBL" id="PWN31655.1"/>
    </source>
</evidence>
<sequence>MSLSSIPTIAQLFKNGQLKSASGSKLPSYASVSDRISLHQGDITQLQVDAIVNAANETLLGGGGVDGAIHRAAGKELLAECKTLNGCKTGDAKITKGYQLPASHIIHTVGPVYAKGRTEESKRALQSAYKRSLQEAAKAKLKSIAFPSISTGVYGYPMDDATDVALETVGTFLNSKEGDSLQRVIFCVFSEKDLKVYEKHIPQHFSD</sequence>
<evidence type="ECO:0000313" key="3">
    <source>
        <dbReference type="Proteomes" id="UP000245771"/>
    </source>
</evidence>